<keyword evidence="2" id="KW-0472">Membrane</keyword>
<dbReference type="SUPFAM" id="SSF55797">
    <property type="entry name" value="PR-1-like"/>
    <property type="match status" value="1"/>
</dbReference>
<accession>A0A2M6T185</accession>
<evidence type="ECO:0000256" key="1">
    <source>
        <dbReference type="SAM" id="MobiDB-lite"/>
    </source>
</evidence>
<feature type="transmembrane region" description="Helical" evidence="2">
    <location>
        <begin position="310"/>
        <end position="327"/>
    </location>
</feature>
<dbReference type="Proteomes" id="UP000229390">
    <property type="component" value="Unassembled WGS sequence"/>
</dbReference>
<keyword evidence="2" id="KW-0812">Transmembrane</keyword>
<reference evidence="5" key="1">
    <citation type="submission" date="2017-09" db="EMBL/GenBank/DDBJ databases">
        <title>Depth-based differentiation of microbial function through sediment-hosted aquifers and enrichment of novel symbionts in the deep terrestrial subsurface.</title>
        <authorList>
            <person name="Probst A.J."/>
            <person name="Ladd B."/>
            <person name="Jarett J.K."/>
            <person name="Geller-Mcgrath D.E."/>
            <person name="Sieber C.M.K."/>
            <person name="Emerson J.B."/>
            <person name="Anantharaman K."/>
            <person name="Thomas B.C."/>
            <person name="Malmstrom R."/>
            <person name="Stieglmeier M."/>
            <person name="Klingl A."/>
            <person name="Woyke T."/>
            <person name="Ryan C.M."/>
            <person name="Banfield J.F."/>
        </authorList>
    </citation>
    <scope>NUCLEOTIDE SEQUENCE [LARGE SCALE GENOMIC DNA]</scope>
</reference>
<dbReference type="Pfam" id="PF00188">
    <property type="entry name" value="CAP"/>
    <property type="match status" value="1"/>
</dbReference>
<dbReference type="EMBL" id="PEYE01000020">
    <property type="protein sequence ID" value="PIS38944.1"/>
    <property type="molecule type" value="Genomic_DNA"/>
</dbReference>
<dbReference type="InterPro" id="IPR014044">
    <property type="entry name" value="CAP_dom"/>
</dbReference>
<evidence type="ECO:0000259" key="3">
    <source>
        <dbReference type="Pfam" id="PF00188"/>
    </source>
</evidence>
<proteinExistence type="predicted"/>
<dbReference type="AlphaFoldDB" id="A0A2M6T185"/>
<feature type="transmembrane region" description="Helical" evidence="2">
    <location>
        <begin position="279"/>
        <end position="301"/>
    </location>
</feature>
<dbReference type="PANTHER" id="PTHR31157:SF1">
    <property type="entry name" value="SCP DOMAIN-CONTAINING PROTEIN"/>
    <property type="match status" value="1"/>
</dbReference>
<sequence length="343" mass="38880">MNFGQIAAKKAEYLFVPCLENHFRPRFLDGRFLIYYLAVLVFLRLVSFSSLIYLPRTIFFADISNYVLTELTNKDRQALGLAVLKENPLLDQAAYQKAKDMLEKGYFSHKSPEGKSSWQWIKEVNYDYQYAGENLAIGFLDSEEVYQAWFSSPTHKTNLLNPRYSEIGIAVLKGDFQGSETYVVVQLFGTQKEKPIVLTETAYPPPREPTGTPLALPTISPTPENQLAETPVPSEIPSVSQTPPESAVKGEALFSGNAEAKHNFLFKLSRFLATNYNDFVQLTILFSLLVVTLSLLINVFVRFDIQFNDLLARASIFIIILVLFAVFDKNLLIHLIPHQTSIY</sequence>
<keyword evidence="2" id="KW-1133">Transmembrane helix</keyword>
<evidence type="ECO:0000313" key="5">
    <source>
        <dbReference type="Proteomes" id="UP000229390"/>
    </source>
</evidence>
<organism evidence="4 5">
    <name type="scientific">Candidatus Nealsonbacteria bacterium CG08_land_8_20_14_0_20_43_11</name>
    <dbReference type="NCBI Taxonomy" id="1974706"/>
    <lineage>
        <taxon>Bacteria</taxon>
        <taxon>Candidatus Nealsoniibacteriota</taxon>
    </lineage>
</organism>
<gene>
    <name evidence="4" type="ORF">COT34_01075</name>
</gene>
<protein>
    <recommendedName>
        <fullName evidence="3">SCP domain-containing protein</fullName>
    </recommendedName>
</protein>
<dbReference type="CDD" id="cd05379">
    <property type="entry name" value="CAP_bacterial"/>
    <property type="match status" value="1"/>
</dbReference>
<evidence type="ECO:0000313" key="4">
    <source>
        <dbReference type="EMBL" id="PIS38944.1"/>
    </source>
</evidence>
<evidence type="ECO:0000256" key="2">
    <source>
        <dbReference type="SAM" id="Phobius"/>
    </source>
</evidence>
<feature type="region of interest" description="Disordered" evidence="1">
    <location>
        <begin position="220"/>
        <end position="244"/>
    </location>
</feature>
<name>A0A2M6T185_9BACT</name>
<comment type="caution">
    <text evidence="4">The sequence shown here is derived from an EMBL/GenBank/DDBJ whole genome shotgun (WGS) entry which is preliminary data.</text>
</comment>
<feature type="transmembrane region" description="Helical" evidence="2">
    <location>
        <begin position="33"/>
        <end position="54"/>
    </location>
</feature>
<dbReference type="InterPro" id="IPR035940">
    <property type="entry name" value="CAP_sf"/>
</dbReference>
<feature type="domain" description="SCP" evidence="3">
    <location>
        <begin position="70"/>
        <end position="186"/>
    </location>
</feature>
<dbReference type="Gene3D" id="3.40.33.10">
    <property type="entry name" value="CAP"/>
    <property type="match status" value="1"/>
</dbReference>
<dbReference type="PANTHER" id="PTHR31157">
    <property type="entry name" value="SCP DOMAIN-CONTAINING PROTEIN"/>
    <property type="match status" value="1"/>
</dbReference>